<evidence type="ECO:0000313" key="3">
    <source>
        <dbReference type="Proteomes" id="UP000261284"/>
    </source>
</evidence>
<dbReference type="GO" id="GO:0016740">
    <property type="term" value="F:transferase activity"/>
    <property type="evidence" value="ECO:0007669"/>
    <property type="project" value="UniProtKB-KW"/>
</dbReference>
<dbReference type="Pfam" id="PF00535">
    <property type="entry name" value="Glycos_transf_2"/>
    <property type="match status" value="1"/>
</dbReference>
<dbReference type="PANTHER" id="PTHR43685">
    <property type="entry name" value="GLYCOSYLTRANSFERASE"/>
    <property type="match status" value="1"/>
</dbReference>
<dbReference type="RefSeq" id="WP_116848875.1">
    <property type="nucleotide sequence ID" value="NZ_QTJU01000008.1"/>
</dbReference>
<dbReference type="AlphaFoldDB" id="A0A3E1NFT0"/>
<dbReference type="PANTHER" id="PTHR43685:SF10">
    <property type="entry name" value="LACTO-N-NEOTETRAOSE BIOSYNTHESIS GLYCOSYL TRANSFERASE LGTA"/>
    <property type="match status" value="1"/>
</dbReference>
<dbReference type="EMBL" id="QTJU01000008">
    <property type="protein sequence ID" value="RFM26671.1"/>
    <property type="molecule type" value="Genomic_DNA"/>
</dbReference>
<comment type="caution">
    <text evidence="2">The sequence shown here is derived from an EMBL/GenBank/DDBJ whole genome shotgun (WGS) entry which is preliminary data.</text>
</comment>
<reference evidence="2 3" key="1">
    <citation type="submission" date="2018-08" db="EMBL/GenBank/DDBJ databases">
        <title>Chitinophagaceae sp. K23C18032701, a novel bacterium isolated from forest soil.</title>
        <authorList>
            <person name="Wang C."/>
        </authorList>
    </citation>
    <scope>NUCLEOTIDE SEQUENCE [LARGE SCALE GENOMIC DNA]</scope>
    <source>
        <strain evidence="2 3">K23C18032701</strain>
    </source>
</reference>
<evidence type="ECO:0000313" key="2">
    <source>
        <dbReference type="EMBL" id="RFM26671.1"/>
    </source>
</evidence>
<name>A0A3E1NFT0_9BACT</name>
<gene>
    <name evidence="2" type="ORF">DXN05_19065</name>
</gene>
<dbReference type="InterPro" id="IPR001173">
    <property type="entry name" value="Glyco_trans_2-like"/>
</dbReference>
<protein>
    <submittedName>
        <fullName evidence="2">Glycosyltransferase</fullName>
    </submittedName>
</protein>
<feature type="domain" description="Glycosyltransferase 2-like" evidence="1">
    <location>
        <begin position="5"/>
        <end position="144"/>
    </location>
</feature>
<accession>A0A3E1NFT0</accession>
<dbReference type="SUPFAM" id="SSF53448">
    <property type="entry name" value="Nucleotide-diphospho-sugar transferases"/>
    <property type="match status" value="1"/>
</dbReference>
<dbReference type="OrthoDB" id="9815829at2"/>
<proteinExistence type="predicted"/>
<keyword evidence="2" id="KW-0808">Transferase</keyword>
<dbReference type="InterPro" id="IPR029044">
    <property type="entry name" value="Nucleotide-diphossugar_trans"/>
</dbReference>
<evidence type="ECO:0000259" key="1">
    <source>
        <dbReference type="Pfam" id="PF00535"/>
    </source>
</evidence>
<dbReference type="InterPro" id="IPR050834">
    <property type="entry name" value="Glycosyltransf_2"/>
</dbReference>
<organism evidence="2 3">
    <name type="scientific">Deminuibacter soli</name>
    <dbReference type="NCBI Taxonomy" id="2291815"/>
    <lineage>
        <taxon>Bacteria</taxon>
        <taxon>Pseudomonadati</taxon>
        <taxon>Bacteroidota</taxon>
        <taxon>Chitinophagia</taxon>
        <taxon>Chitinophagales</taxon>
        <taxon>Chitinophagaceae</taxon>
        <taxon>Deminuibacter</taxon>
    </lineage>
</organism>
<keyword evidence="3" id="KW-1185">Reference proteome</keyword>
<dbReference type="Proteomes" id="UP000261284">
    <property type="component" value="Unassembled WGS sequence"/>
</dbReference>
<dbReference type="Gene3D" id="3.90.550.10">
    <property type="entry name" value="Spore Coat Polysaccharide Biosynthesis Protein SpsA, Chain A"/>
    <property type="match status" value="1"/>
</dbReference>
<sequence>MPRISVILPVYNGALYIGEAVQSILSQSYSDFELIVINDASTDKTLEVLGNFTDPRLRIVTNEQNLRVVKSLNKGMALAQGELVARMDGDDIAHPLRFEMQVAYLDAHPEVDFCGTWVEVFGAQQMISKCSEKHDLIKAHLFFLNSIYHPSVMFRRQRFVEHNLQYDESFTNAEDYGLWAKAIDVIQLANVPKVLLKYRVHDSNVSVLKDSNRKVLDEIHYRVYKDFLDKLKINYNESDLATHRALAIREVDVSTEEQLLTYLRWMEKVYKANQATHYFNKTALQVVLMGCFNELMKRSKSSFRKSRMVLRSARSIFSPADYVSIWRYKLSLKFTSGKV</sequence>